<dbReference type="Pfam" id="PF13620">
    <property type="entry name" value="CarboxypepD_reg"/>
    <property type="match status" value="1"/>
</dbReference>
<evidence type="ECO:0000256" key="1">
    <source>
        <dbReference type="SAM" id="MobiDB-lite"/>
    </source>
</evidence>
<proteinExistence type="predicted"/>
<dbReference type="InterPro" id="IPR032109">
    <property type="entry name" value="Big_3_5"/>
</dbReference>
<dbReference type="InterPro" id="IPR001119">
    <property type="entry name" value="SLH_dom"/>
</dbReference>
<reference evidence="3 4" key="1">
    <citation type="journal article" date="2024" name="Int. J. Syst. Evol. Microbiol.">
        <title>Paenibacillus hexagrammi sp. nov., a novel bacterium isolated from the gut content of Hexagrammos agrammus.</title>
        <authorList>
            <person name="Jung H.K."/>
            <person name="Kim D.G."/>
            <person name="Zin H."/>
            <person name="Park J."/>
            <person name="Jung H."/>
            <person name="Kim Y.O."/>
            <person name="Kong H.J."/>
            <person name="Kim J.W."/>
            <person name="Kim Y.S."/>
        </authorList>
    </citation>
    <scope>NUCLEOTIDE SEQUENCE [LARGE SCALE GENOMIC DNA]</scope>
    <source>
        <strain evidence="3 4">YPD9-1</strain>
    </source>
</reference>
<evidence type="ECO:0000313" key="3">
    <source>
        <dbReference type="EMBL" id="UJF33803.1"/>
    </source>
</evidence>
<accession>A0ABY3SIG3</accession>
<evidence type="ECO:0000313" key="4">
    <source>
        <dbReference type="Proteomes" id="UP001649230"/>
    </source>
</evidence>
<dbReference type="Proteomes" id="UP001649230">
    <property type="component" value="Chromosome"/>
</dbReference>
<dbReference type="Pfam" id="PF16640">
    <property type="entry name" value="Big_3_5"/>
    <property type="match status" value="1"/>
</dbReference>
<dbReference type="SUPFAM" id="SSF49452">
    <property type="entry name" value="Starch-binding domain-like"/>
    <property type="match status" value="1"/>
</dbReference>
<feature type="domain" description="SLH" evidence="2">
    <location>
        <begin position="490"/>
        <end position="551"/>
    </location>
</feature>
<protein>
    <submittedName>
        <fullName evidence="3">S-layer homology domain-containing protein</fullName>
    </submittedName>
</protein>
<dbReference type="PANTHER" id="PTHR43308">
    <property type="entry name" value="OUTER MEMBRANE PROTEIN ALPHA-RELATED"/>
    <property type="match status" value="1"/>
</dbReference>
<sequence length="555" mass="58902">MATISPHAWGDVTGTVTFKEGNTVLGTASISGDPGHFNEAYFAAKGLTVGDHQITAEYSGNGSYGPSTTSSAITQTVATDVAPTTARPTVTTVETYNNPSMYGVPVYISIKTETNPRTSGEISGAVVLMDGDTELATLAMEPQGISNGYARASFNATNLAPGDHPLTAKYYGDRRNGTVNSVSEVYVHTVLGNGGQTTGTVTGRVYGEVTGWVYGATVKIGQKSTTTNAEGAFTLSNVPSGTQTVTASAYGYVDSYKSVSVPSGQSYNAGTITLYVYGEQPPKKKHSSSESAPSPVPTDPEDTKTEDGSKALEPAPTTVGSDEYQDPNDIFRSRVVNSDSNVITGVEARTAQILSKGGNLVALKYNDVDRHWSLPSVEKLTKLGVLNGYPDGGFEPDDQITRAEFAAMIDRAFVGMASRKVTFKEEDFAAFSDINGHWSTNNLKKLVAVGVLTGYEDGTIRPEQTISRQEMALMITRVLNAYILKKDTSKVQFTDLDGAYGTEAIKKTTALGIFDGTSDHTFAPNSGATRAEAIETIIKTYSLSPSIKKALESLK</sequence>
<organism evidence="3 4">
    <name type="scientific">Paenibacillus hexagrammi</name>
    <dbReference type="NCBI Taxonomy" id="2908839"/>
    <lineage>
        <taxon>Bacteria</taxon>
        <taxon>Bacillati</taxon>
        <taxon>Bacillota</taxon>
        <taxon>Bacilli</taxon>
        <taxon>Bacillales</taxon>
        <taxon>Paenibacillaceae</taxon>
        <taxon>Paenibacillus</taxon>
    </lineage>
</organism>
<dbReference type="Gene3D" id="2.60.40.10">
    <property type="entry name" value="Immunoglobulins"/>
    <property type="match status" value="2"/>
</dbReference>
<dbReference type="PANTHER" id="PTHR43308:SF5">
    <property type="entry name" value="S-LAYER PROTEIN _ PEPTIDOGLYCAN ENDO-BETA-N-ACETYLGLUCOSAMINIDASE"/>
    <property type="match status" value="1"/>
</dbReference>
<dbReference type="Pfam" id="PF00395">
    <property type="entry name" value="SLH"/>
    <property type="match status" value="3"/>
</dbReference>
<dbReference type="PROSITE" id="PS51272">
    <property type="entry name" value="SLH"/>
    <property type="match status" value="3"/>
</dbReference>
<feature type="region of interest" description="Disordered" evidence="1">
    <location>
        <begin position="280"/>
        <end position="328"/>
    </location>
</feature>
<name>A0ABY3SIG3_9BACL</name>
<dbReference type="EMBL" id="CP090978">
    <property type="protein sequence ID" value="UJF33803.1"/>
    <property type="molecule type" value="Genomic_DNA"/>
</dbReference>
<dbReference type="Gene3D" id="2.60.40.1120">
    <property type="entry name" value="Carboxypeptidase-like, regulatory domain"/>
    <property type="match status" value="1"/>
</dbReference>
<feature type="domain" description="SLH" evidence="2">
    <location>
        <begin position="426"/>
        <end position="489"/>
    </location>
</feature>
<dbReference type="RefSeq" id="WP_235120194.1">
    <property type="nucleotide sequence ID" value="NZ_CP090978.1"/>
</dbReference>
<keyword evidence="4" id="KW-1185">Reference proteome</keyword>
<dbReference type="InterPro" id="IPR013783">
    <property type="entry name" value="Ig-like_fold"/>
</dbReference>
<evidence type="ECO:0000259" key="2">
    <source>
        <dbReference type="PROSITE" id="PS51272"/>
    </source>
</evidence>
<dbReference type="InterPro" id="IPR051465">
    <property type="entry name" value="Cell_Envelope_Struct_Comp"/>
</dbReference>
<feature type="compositionally biased region" description="Basic and acidic residues" evidence="1">
    <location>
        <begin position="301"/>
        <end position="310"/>
    </location>
</feature>
<dbReference type="InterPro" id="IPR013784">
    <property type="entry name" value="Carb-bd-like_fold"/>
</dbReference>
<gene>
    <name evidence="3" type="ORF">L0M14_00595</name>
</gene>
<feature type="domain" description="SLH" evidence="2">
    <location>
        <begin position="360"/>
        <end position="423"/>
    </location>
</feature>